<dbReference type="OrthoDB" id="426657at2759"/>
<dbReference type="RefSeq" id="XP_017681856.1">
    <property type="nucleotide sequence ID" value="XM_017826367.1"/>
</dbReference>
<dbReference type="GO" id="GO:0000151">
    <property type="term" value="C:ubiquitin ligase complex"/>
    <property type="evidence" value="ECO:0007669"/>
    <property type="project" value="UniProtKB-UniRule"/>
</dbReference>
<evidence type="ECO:0000313" key="18">
    <source>
        <dbReference type="Proteomes" id="UP000504624"/>
    </source>
</evidence>
<feature type="compositionally biased region" description="Low complexity" evidence="16">
    <location>
        <begin position="242"/>
        <end position="256"/>
    </location>
</feature>
<evidence type="ECO:0000313" key="20">
    <source>
        <dbReference type="RefSeq" id="XP_017681856.1"/>
    </source>
</evidence>
<keyword evidence="5 14" id="KW-0227">DNA damage</keyword>
<dbReference type="GO" id="GO:0006302">
    <property type="term" value="P:double-strand break repair"/>
    <property type="evidence" value="ECO:0007669"/>
    <property type="project" value="UniProtKB-UniRule"/>
</dbReference>
<keyword evidence="18" id="KW-1185">Reference proteome</keyword>
<feature type="coiled-coil region" evidence="15">
    <location>
        <begin position="117"/>
        <end position="178"/>
    </location>
</feature>
<evidence type="ECO:0000256" key="14">
    <source>
        <dbReference type="HAMAP-Rule" id="MF_03066"/>
    </source>
</evidence>
<feature type="compositionally biased region" description="Basic and acidic residues" evidence="16">
    <location>
        <begin position="497"/>
        <end position="513"/>
    </location>
</feature>
<dbReference type="UniPathway" id="UPA00143"/>
<feature type="region of interest" description="Disordered" evidence="16">
    <location>
        <begin position="378"/>
        <end position="450"/>
    </location>
</feature>
<dbReference type="GO" id="GO:0045739">
    <property type="term" value="P:positive regulation of DNA repair"/>
    <property type="evidence" value="ECO:0007669"/>
    <property type="project" value="UniProtKB-UniRule"/>
</dbReference>
<comment type="subcellular location">
    <subcellularLocation>
        <location evidence="14">Nucleus</location>
    </subcellularLocation>
    <text evidence="14">Localizes to double-strand breaks (DSBs) sites of DNA damage.</text>
</comment>
<dbReference type="GO" id="GO:0061630">
    <property type="term" value="F:ubiquitin protein ligase activity"/>
    <property type="evidence" value="ECO:0007669"/>
    <property type="project" value="UniProtKB-EC"/>
</dbReference>
<dbReference type="GO" id="GO:0006325">
    <property type="term" value="P:chromatin organization"/>
    <property type="evidence" value="ECO:0007669"/>
    <property type="project" value="UniProtKB-KW"/>
</dbReference>
<dbReference type="GO" id="GO:0016567">
    <property type="term" value="P:protein ubiquitination"/>
    <property type="evidence" value="ECO:0007669"/>
    <property type="project" value="UniProtKB-UniRule"/>
</dbReference>
<dbReference type="AlphaFoldDB" id="A0A6J0I5E5"/>
<feature type="short sequence motif" description="LR motif 1" evidence="14">
    <location>
        <begin position="110"/>
        <end position="128"/>
    </location>
</feature>
<dbReference type="Pfam" id="PF14447">
    <property type="entry name" value="Prok-RING_4"/>
    <property type="match status" value="1"/>
</dbReference>
<dbReference type="PANTHER" id="PTHR23328:SF1">
    <property type="entry name" value="E3 UBIQUITIN-PROTEIN LIGASE RNF168"/>
    <property type="match status" value="1"/>
</dbReference>
<organism evidence="18 19">
    <name type="scientific">Lepidothrix coronata</name>
    <name type="common">blue-crowned manakin</name>
    <dbReference type="NCBI Taxonomy" id="321398"/>
    <lineage>
        <taxon>Eukaryota</taxon>
        <taxon>Metazoa</taxon>
        <taxon>Chordata</taxon>
        <taxon>Craniata</taxon>
        <taxon>Vertebrata</taxon>
        <taxon>Euteleostomi</taxon>
        <taxon>Archelosauria</taxon>
        <taxon>Archosauria</taxon>
        <taxon>Dinosauria</taxon>
        <taxon>Saurischia</taxon>
        <taxon>Theropoda</taxon>
        <taxon>Coelurosauria</taxon>
        <taxon>Aves</taxon>
        <taxon>Neognathae</taxon>
        <taxon>Neoaves</taxon>
        <taxon>Telluraves</taxon>
        <taxon>Australaves</taxon>
        <taxon>Passeriformes</taxon>
        <taxon>Pipridae</taxon>
        <taxon>Lepidothrix</taxon>
    </lineage>
</organism>
<evidence type="ECO:0000256" key="5">
    <source>
        <dbReference type="ARBA" id="ARBA00022763"/>
    </source>
</evidence>
<feature type="compositionally biased region" description="Basic and acidic residues" evidence="16">
    <location>
        <begin position="533"/>
        <end position="548"/>
    </location>
</feature>
<keyword evidence="15" id="KW-0175">Coiled coil</keyword>
<keyword evidence="3 14" id="KW-0808">Transferase</keyword>
<comment type="pathway">
    <text evidence="14">Protein modification; protein ubiquitination.</text>
</comment>
<dbReference type="GO" id="GO:0042393">
    <property type="term" value="F:histone binding"/>
    <property type="evidence" value="ECO:0007669"/>
    <property type="project" value="UniProtKB-UniRule"/>
</dbReference>
<evidence type="ECO:0000256" key="6">
    <source>
        <dbReference type="ARBA" id="ARBA00022771"/>
    </source>
</evidence>
<dbReference type="GO" id="GO:0005634">
    <property type="term" value="C:nucleus"/>
    <property type="evidence" value="ECO:0007669"/>
    <property type="project" value="UniProtKB-SubCell"/>
</dbReference>
<feature type="compositionally biased region" description="Polar residues" evidence="16">
    <location>
        <begin position="378"/>
        <end position="394"/>
    </location>
</feature>
<keyword evidence="9 14" id="KW-0156">Chromatin regulator</keyword>
<keyword evidence="4 14" id="KW-0479">Metal-binding</keyword>
<dbReference type="PANTHER" id="PTHR23328">
    <property type="entry name" value="RING-TYPE DOMAIN-CONTAINING PROTEIN"/>
    <property type="match status" value="1"/>
</dbReference>
<comment type="caution">
    <text evidence="14">Lacks conserved residue(s) required for the propagation of feature annotation.</text>
</comment>
<feature type="compositionally biased region" description="Polar residues" evidence="16">
    <location>
        <begin position="554"/>
        <end position="564"/>
    </location>
</feature>
<evidence type="ECO:0000256" key="12">
    <source>
        <dbReference type="ARBA" id="ARBA00077266"/>
    </source>
</evidence>
<evidence type="ECO:0000313" key="19">
    <source>
        <dbReference type="RefSeq" id="XP_017681855.1"/>
    </source>
</evidence>
<reference evidence="19 20" key="1">
    <citation type="submission" date="2025-04" db="UniProtKB">
        <authorList>
            <consortium name="RefSeq"/>
        </authorList>
    </citation>
    <scope>IDENTIFICATION</scope>
</reference>
<dbReference type="CTD" id="165918"/>
<dbReference type="GeneID" id="108502912"/>
<comment type="catalytic activity">
    <reaction evidence="1 14">
        <text>S-ubiquitinyl-[E2 ubiquitin-conjugating enzyme]-L-cysteine + [acceptor protein]-L-lysine = [E2 ubiquitin-conjugating enzyme]-L-cysteine + N(6)-ubiquitinyl-[acceptor protein]-L-lysine.</text>
        <dbReference type="EC" id="2.3.2.27"/>
    </reaction>
</comment>
<dbReference type="CDD" id="cd22265">
    <property type="entry name" value="UDM1_RNF168"/>
    <property type="match status" value="1"/>
</dbReference>
<evidence type="ECO:0000256" key="10">
    <source>
        <dbReference type="ARBA" id="ARBA00023204"/>
    </source>
</evidence>
<keyword evidence="6 14" id="KW-0863">Zinc-finger</keyword>
<evidence type="ECO:0000256" key="7">
    <source>
        <dbReference type="ARBA" id="ARBA00022786"/>
    </source>
</evidence>
<evidence type="ECO:0000256" key="8">
    <source>
        <dbReference type="ARBA" id="ARBA00022833"/>
    </source>
</evidence>
<keyword evidence="11 14" id="KW-0539">Nucleus</keyword>
<dbReference type="CDD" id="cd16550">
    <property type="entry name" value="RING-HC_RNF168"/>
    <property type="match status" value="1"/>
</dbReference>
<dbReference type="GO" id="GO:0031491">
    <property type="term" value="F:nucleosome binding"/>
    <property type="evidence" value="ECO:0007669"/>
    <property type="project" value="TreeGrafter"/>
</dbReference>
<evidence type="ECO:0000256" key="11">
    <source>
        <dbReference type="ARBA" id="ARBA00023242"/>
    </source>
</evidence>
<feature type="short sequence motif" description="MIU motif 2" evidence="14">
    <location>
        <begin position="476"/>
        <end position="499"/>
    </location>
</feature>
<dbReference type="GO" id="GO:0010212">
    <property type="term" value="P:response to ionizing radiation"/>
    <property type="evidence" value="ECO:0007669"/>
    <property type="project" value="UniProtKB-UniRule"/>
</dbReference>
<dbReference type="RefSeq" id="XP_017681855.1">
    <property type="nucleotide sequence ID" value="XM_017826366.1"/>
</dbReference>
<keyword evidence="10 14" id="KW-0234">DNA repair</keyword>
<feature type="compositionally biased region" description="Polar residues" evidence="16">
    <location>
        <begin position="258"/>
        <end position="270"/>
    </location>
</feature>
<evidence type="ECO:0000256" key="1">
    <source>
        <dbReference type="ARBA" id="ARBA00000900"/>
    </source>
</evidence>
<feature type="short sequence motif" description="LR motif 2" evidence="14">
    <location>
        <begin position="503"/>
        <end position="514"/>
    </location>
</feature>
<evidence type="ECO:0000259" key="17">
    <source>
        <dbReference type="PROSITE" id="PS50089"/>
    </source>
</evidence>
<dbReference type="HAMAP" id="MF_03066">
    <property type="entry name" value="RNF168"/>
    <property type="match status" value="1"/>
</dbReference>
<feature type="short sequence motif" description="MIU motif 1" evidence="14">
    <location>
        <begin position="168"/>
        <end position="191"/>
    </location>
</feature>
<dbReference type="InterPro" id="IPR013083">
    <property type="entry name" value="Znf_RING/FYVE/PHD"/>
</dbReference>
<dbReference type="PROSITE" id="PS50089">
    <property type="entry name" value="ZF_RING_2"/>
    <property type="match status" value="1"/>
</dbReference>
<feature type="region of interest" description="Disordered" evidence="16">
    <location>
        <begin position="186"/>
        <end position="287"/>
    </location>
</feature>
<comment type="similarity">
    <text evidence="14">Belongs to the RNF168 family.</text>
</comment>
<evidence type="ECO:0000256" key="16">
    <source>
        <dbReference type="SAM" id="MobiDB-lite"/>
    </source>
</evidence>
<feature type="domain" description="RING-type" evidence="17">
    <location>
        <begin position="16"/>
        <end position="55"/>
    </location>
</feature>
<gene>
    <name evidence="14 19 20" type="primary">RNF168</name>
</gene>
<evidence type="ECO:0000256" key="13">
    <source>
        <dbReference type="ARBA" id="ARBA00079844"/>
    </source>
</evidence>
<accession>A0A6J0I5E5</accession>
<feature type="region of interest" description="Disordered" evidence="16">
    <location>
        <begin position="312"/>
        <end position="360"/>
    </location>
</feature>
<dbReference type="FunFam" id="3.30.40.10:FF:000466">
    <property type="entry name" value="E3 ubiquitin-protein ligase RNF168"/>
    <property type="match status" value="1"/>
</dbReference>
<proteinExistence type="inferred from homology"/>
<feature type="region of interest" description="Disordered" evidence="16">
    <location>
        <begin position="497"/>
        <end position="571"/>
    </location>
</feature>
<dbReference type="Gene3D" id="3.30.40.10">
    <property type="entry name" value="Zinc/RING finger domain, C3HC4 (zinc finger)"/>
    <property type="match status" value="1"/>
</dbReference>
<keyword evidence="8 14" id="KW-0862">Zinc</keyword>
<evidence type="ECO:0000256" key="4">
    <source>
        <dbReference type="ARBA" id="ARBA00022723"/>
    </source>
</evidence>
<dbReference type="InterPro" id="IPR034725">
    <property type="entry name" value="RNF168"/>
</dbReference>
<dbReference type="InterPro" id="IPR051657">
    <property type="entry name" value="RNF168/RNF169_E3_ubiq-ligase"/>
</dbReference>
<dbReference type="GO" id="GO:0035861">
    <property type="term" value="C:site of double-strand break"/>
    <property type="evidence" value="ECO:0007669"/>
    <property type="project" value="TreeGrafter"/>
</dbReference>
<name>A0A6J0I5E5_9PASS</name>
<dbReference type="EC" id="2.3.2.27" evidence="2"/>
<evidence type="ECO:0000256" key="3">
    <source>
        <dbReference type="ARBA" id="ARBA00022679"/>
    </source>
</evidence>
<dbReference type="CDD" id="cd21952">
    <property type="entry name" value="MIU2_RNF168"/>
    <property type="match status" value="1"/>
</dbReference>
<protein>
    <recommendedName>
        <fullName evidence="2">RING-type E3 ubiquitin transferase</fullName>
        <ecNumber evidence="2">2.3.2.27</ecNumber>
    </recommendedName>
    <alternativeName>
        <fullName evidence="12 13">RING-type E3 ubiquitin transferase RNF168</fullName>
    </alternativeName>
</protein>
<feature type="compositionally biased region" description="Low complexity" evidence="16">
    <location>
        <begin position="195"/>
        <end position="206"/>
    </location>
</feature>
<dbReference type="Proteomes" id="UP000504624">
    <property type="component" value="Unplaced"/>
</dbReference>
<keyword evidence="7 14" id="KW-0833">Ubl conjugation pathway</keyword>
<sequence length="612" mass="68292">MSTKSKAPLSLSDCLCQICMEIFVEPVTLPCSHTLCNSCFQLTVEKASLSCPFCRRRVSSWARYNARRNTLVNWDLWEKIQKNYPEECERRINGQDLDEEICVPKPQHQLSKPGELRQEYEAEISKVEAERRVHEQEENKASEEFIQRLLAEEEEEENRLAEQRRREMEKQLKQDEELAWQLSNSLNEDSEGHVLSSPSPAHSLSPQTSPAHLCKAKNKPSNAGDIQKYLSPKHHVTSGPASFCSSTGRSRSSPGSVETKSNEGSCSALQDEQEKMPTLSPQLTSVNKDSDAKDLFLESCMNYFSASASGETTTVNQEKTPGPNCLGDGVPGALHEATEGEGSGTALCRSKGRDDEIETNSGSLTCVESINIENSPQTCTSVQSGMNSMMSDRQSAGCGLGKVAAHSDEKEPEGLQNTKETPKRKLLEAPADAVTDSGVLDKRRRTYSESVEVEGVQINDFSLQTQRAFEQEFYERRRQEEQDRLLALQLQKELDKEERTLNRQKGSPDEYLLRTKPPQSLKDSAAKRGSSKVAKDSKGSKKQAETNHYKTRKGSCNENWQSPTKVRVKSPGIKEGKVLNCVVNTSDKTDICSLPKNKQKTILQMFKSPVAE</sequence>
<dbReference type="InterPro" id="IPR001841">
    <property type="entry name" value="Znf_RING"/>
</dbReference>
<comment type="domain">
    <text evidence="14">The MIU motif (motif interacting with ubiquitin) mediates the interaction with both 'Lys-48'- and 'Lys-63'-linked ubiquitin chains. The UMI motif mediates interaction with ubiquitin with a preference for 'Lys-63'-linked ubiquitin. The specificity for different types of ubiquitin is mediated by juxtaposition of ubiquitin-binding motifs (MIU and UMI motifs) with LR motifs (LRMs).</text>
</comment>
<evidence type="ECO:0000256" key="9">
    <source>
        <dbReference type="ARBA" id="ARBA00022853"/>
    </source>
</evidence>
<dbReference type="SUPFAM" id="SSF57850">
    <property type="entry name" value="RING/U-box"/>
    <property type="match status" value="1"/>
</dbReference>
<dbReference type="GO" id="GO:0008270">
    <property type="term" value="F:zinc ion binding"/>
    <property type="evidence" value="ECO:0007669"/>
    <property type="project" value="UniProtKB-KW"/>
</dbReference>
<evidence type="ECO:0000256" key="15">
    <source>
        <dbReference type="SAM" id="Coils"/>
    </source>
</evidence>
<dbReference type="SMART" id="SM00184">
    <property type="entry name" value="RING"/>
    <property type="match status" value="1"/>
</dbReference>
<evidence type="ECO:0000256" key="2">
    <source>
        <dbReference type="ARBA" id="ARBA00012483"/>
    </source>
</evidence>
<dbReference type="GO" id="GO:0043130">
    <property type="term" value="F:ubiquitin binding"/>
    <property type="evidence" value="ECO:0007669"/>
    <property type="project" value="UniProtKB-UniRule"/>
</dbReference>